<dbReference type="OrthoDB" id="341578at2759"/>
<keyword evidence="2 6" id="KW-0547">Nucleotide-binding</keyword>
<reference evidence="11 12" key="2">
    <citation type="journal article" date="2007" name="BMC Biol.">
        <title>A 100%-complete sequence reveals unusually simple genomic features in the hot-spring red alga Cyanidioschyzon merolae.</title>
        <authorList>
            <person name="Nozaki H."/>
            <person name="Takano H."/>
            <person name="Misumi O."/>
            <person name="Terasawa K."/>
            <person name="Matsuzaki M."/>
            <person name="Maruyama S."/>
            <person name="Nishida K."/>
            <person name="Yagisawa F."/>
            <person name="Yoshida Y."/>
            <person name="Fujiwara T."/>
            <person name="Takio S."/>
            <person name="Tamura K."/>
            <person name="Chung S.J."/>
            <person name="Nakamura S."/>
            <person name="Kuroiwa H."/>
            <person name="Tanaka K."/>
            <person name="Sato N."/>
            <person name="Kuroiwa T."/>
        </authorList>
    </citation>
    <scope>NUCLEOTIDE SEQUENCE [LARGE SCALE GENOMIC DNA]</scope>
    <source>
        <strain evidence="11 12">10D</strain>
    </source>
</reference>
<protein>
    <submittedName>
        <fullName evidence="11">EIF-2alpha kinase GCN2</fullName>
    </submittedName>
</protein>
<evidence type="ECO:0000259" key="10">
    <source>
        <dbReference type="PROSITE" id="PS50908"/>
    </source>
</evidence>
<dbReference type="InterPro" id="IPR016135">
    <property type="entry name" value="UBQ-conjugating_enzyme/RWD"/>
</dbReference>
<dbReference type="PROSITE" id="PS50908">
    <property type="entry name" value="RWD"/>
    <property type="match status" value="1"/>
</dbReference>
<evidence type="ECO:0000256" key="4">
    <source>
        <dbReference type="ARBA" id="ARBA00022840"/>
    </source>
</evidence>
<feature type="coiled-coil region" evidence="7">
    <location>
        <begin position="148"/>
        <end position="198"/>
    </location>
</feature>
<dbReference type="SUPFAM" id="SSF54495">
    <property type="entry name" value="UBC-like"/>
    <property type="match status" value="1"/>
</dbReference>
<keyword evidence="7" id="KW-0175">Coiled coil</keyword>
<evidence type="ECO:0000313" key="12">
    <source>
        <dbReference type="Proteomes" id="UP000007014"/>
    </source>
</evidence>
<dbReference type="eggNOG" id="KOG1035">
    <property type="taxonomic scope" value="Eukaryota"/>
</dbReference>
<dbReference type="PANTHER" id="PTHR11042">
    <property type="entry name" value="EUKARYOTIC TRANSLATION INITIATION FACTOR 2-ALPHA KINASE EIF2-ALPHA KINASE -RELATED"/>
    <property type="match status" value="1"/>
</dbReference>
<gene>
    <name evidence="11" type="ORF">CYME_CMN123C</name>
</gene>
<evidence type="ECO:0000256" key="1">
    <source>
        <dbReference type="ARBA" id="ARBA00022679"/>
    </source>
</evidence>
<feature type="region of interest" description="Disordered" evidence="8">
    <location>
        <begin position="631"/>
        <end position="654"/>
    </location>
</feature>
<feature type="region of interest" description="Disordered" evidence="8">
    <location>
        <begin position="594"/>
        <end position="619"/>
    </location>
</feature>
<feature type="region of interest" description="Disordered" evidence="8">
    <location>
        <begin position="401"/>
        <end position="471"/>
    </location>
</feature>
<dbReference type="InterPro" id="IPR008271">
    <property type="entry name" value="Ser/Thr_kinase_AS"/>
</dbReference>
<feature type="compositionally biased region" description="Acidic residues" evidence="8">
    <location>
        <begin position="1910"/>
        <end position="1940"/>
    </location>
</feature>
<dbReference type="SMART" id="SM00591">
    <property type="entry name" value="RWD"/>
    <property type="match status" value="1"/>
</dbReference>
<feature type="compositionally biased region" description="Basic residues" evidence="8">
    <location>
        <begin position="445"/>
        <end position="461"/>
    </location>
</feature>
<dbReference type="Pfam" id="PF05773">
    <property type="entry name" value="RWD"/>
    <property type="match status" value="1"/>
</dbReference>
<accession>M1V5T6</accession>
<keyword evidence="3 11" id="KW-0418">Kinase</keyword>
<dbReference type="Gramene" id="CMN123CT">
    <property type="protein sequence ID" value="CMN123CT"/>
    <property type="gene ID" value="CMN123C"/>
</dbReference>
<organism evidence="11 12">
    <name type="scientific">Cyanidioschyzon merolae (strain NIES-3377 / 10D)</name>
    <name type="common">Unicellular red alga</name>
    <dbReference type="NCBI Taxonomy" id="280699"/>
    <lineage>
        <taxon>Eukaryota</taxon>
        <taxon>Rhodophyta</taxon>
        <taxon>Bangiophyceae</taxon>
        <taxon>Cyanidiales</taxon>
        <taxon>Cyanidiaceae</taxon>
        <taxon>Cyanidioschyzon</taxon>
    </lineage>
</organism>
<evidence type="ECO:0000259" key="9">
    <source>
        <dbReference type="PROSITE" id="PS50011"/>
    </source>
</evidence>
<dbReference type="GO" id="GO:0005524">
    <property type="term" value="F:ATP binding"/>
    <property type="evidence" value="ECO:0007669"/>
    <property type="project" value="UniProtKB-UniRule"/>
</dbReference>
<name>M1V5T6_CYAM1</name>
<feature type="compositionally biased region" description="Low complexity" evidence="8">
    <location>
        <begin position="331"/>
        <end position="352"/>
    </location>
</feature>
<dbReference type="Pfam" id="PF00069">
    <property type="entry name" value="Pkinase"/>
    <property type="match status" value="2"/>
</dbReference>
<evidence type="ECO:0000256" key="5">
    <source>
        <dbReference type="ARBA" id="ARBA00037982"/>
    </source>
</evidence>
<evidence type="ECO:0000256" key="7">
    <source>
        <dbReference type="SAM" id="Coils"/>
    </source>
</evidence>
<comment type="similarity">
    <text evidence="5">Belongs to the protein kinase superfamily. Ser/Thr protein kinase family. GCN2 subfamily.</text>
</comment>
<feature type="compositionally biased region" description="Low complexity" evidence="8">
    <location>
        <begin position="1520"/>
        <end position="1536"/>
    </location>
</feature>
<feature type="compositionally biased region" description="Polar residues" evidence="8">
    <location>
        <begin position="599"/>
        <end position="608"/>
    </location>
</feature>
<feature type="compositionally biased region" description="Low complexity" evidence="8">
    <location>
        <begin position="404"/>
        <end position="426"/>
    </location>
</feature>
<dbReference type="GO" id="GO:0004672">
    <property type="term" value="F:protein kinase activity"/>
    <property type="evidence" value="ECO:0007669"/>
    <property type="project" value="InterPro"/>
</dbReference>
<keyword evidence="1" id="KW-0808">Transferase</keyword>
<feature type="binding site" evidence="6">
    <location>
        <position position="692"/>
    </location>
    <ligand>
        <name>ATP</name>
        <dbReference type="ChEBI" id="CHEBI:30616"/>
    </ligand>
</feature>
<sequence length="2038" mass="221725">MGAAEARSEELEALQAIYGSELRILSDDDELHFEVDVHVASANQPANDALGVRLRFHLPQGYPSGGWRARARVGVSAGPASTQKWSLSPNDLEVLRRKIQSLCEEAARARTSVGYEVVELARTFLREYLEASHDLGEAGTIVRPLHEAMLEREQRQFEEQERAELERTAQQRERLERLQQQREEAERLQTLEALAAEERLARKLQYQRMAESSTAVDEDGHCTAEGGSGIATNAHPWDVPPSWTILEALRETLQQQSERRVARDLDDVSIWSGHQDDLDAERSEHSDGDATAQPAAAYERVSSVAAWEAASYGVSQGIRSSWLSLGSLRTSSSSPSSSLSHSMRSASSDDSSIAVAEFPRALRKGKHPSQSASVSGSPSTSENTGIFADWCWTHSKPHRSSACGTSTDASSASKSGCSASASTKTSPAQQTLPGTAAKSGSERARRSRRRRSRRHHHHHHDRVPSSTYTVQQEHQQQVLKWFLESLCAQMTPDEAAAACARWHRKLGIVLERSAAAASASEDCDDDRIQGIPSAPLMIQLNDDRDVDGSVTNLLSFGEALTRKAPDRLEATVKRVLGSTAWHYCRQFVHGERFRKTSHGRAQQSLQSGQEKERKAPLSLTSHTHAQHTLQFGHGEERRHRSLLQGNVPPAGTRKRTSRFETDFDMLELLGRGGFGAVVKVRQRLDGRIYAVKIVPLHRKDLEDPRILRETTTLSRLAHPRCVRYYGCWVEPIDVLRFSEALSSARTGAQDSQRALGAASAANTSAAQYQAQQQQQQPSLSLASLVLREQLSYSMPSSDTTGATSAGPESSSAIVAFLFIQMEYCPRTLRAFIDQDLDAGTDLWQVFRQIVEGVEYLHSLMLIHRDLKPTNIFVGGPRVSSSPSQGTLGDRLSHTWTETESISIKIGDFGLATTLSVASLRRAPGAAEATNARGTADAASADGAGETSAALELTRSVGTAFYRAPELSMRPASNEQDTEQPISSSPTYDTKVDIYALGVILFELFYGPMQRTAATAAPGCKTSGDGSSSVTEHERFVILTNLRERLQVPAAFAEKLPRQTRLIRLLMAKNPDERPSAKQLLKMLPVKVEHEYWSELLQAVADPVSTVDRRLRTRVIGALFEGALRGAAPLVRKRDIHQAPGESSHASSGAAHGIVHSCLEASPVAWNCLHQAVAVLQRHQSVAFVLQHHVDASVLDSRIANGLRRVNTTEAHRTRHQLGSNGTGGVESAQRLVRAGTEGVAGYSQAAAAGRRAATPVLLPTGEYVWLPAERFHDFLEQWMSSSAAVEALTRASIAPPLRFHRVATVWGWRSLDAPRSFDDPLAGCAYLEALFEAPGLSKSAPANIRSGERLVQRRSGAMSAAASVHVSSSSSSSSLACRVRSNESSMQASRSSSMGTVASDEQLHGAASALWWHSTSAERHELFATTLLEFDELQLKLRRRRWRRRRRQRQRRGQETTSALLLVDAELLFMATSLLWPYCPSTGPMKLVSTAEQRTSGTSTSTGRRGSKARQRQNRRGTHSASTGAASASASAASGSASVSTTSVEKVLIRIGHTGLTRALTRALLTGSSSSSSSSSSCSNSNVYRALEYEDVGDQAGALAQLRAALHQHLRLGWNGLLRLLATATEHPWNKPSAQTARRHAEQLVHACQQLAPLSMLQQLATSTAVLVTGGQAAFVQAALVQLERVLCQWALLLDHGEWLAPFGVSLEAAATTTTTTATATVVVARDAADTPGMSKAPVAQPWPPQGPVRVLVDPFLWPVGAASLERFTSSDQVCFEASLITTGETGTRHVRPVLWGGHWQRGFRAPQPAPASAATKASKGLSMPAPLTLPELYGCGFVVDLSLLAAVATMGLTSSLDLSSRLLASVYVGMLRESTATTVARAASASVMYLVLLGHLWRQGWCCIPDDNDDDDDNHGDEVDDNNVGDEDDHHDDDDDDDEHSGNDTHGLAGRSLHEHLQRAGARSCRFLVLIRAHDASVLVRECLVATSGAEGDSLSGTGRLEKARQVWFPLEQAGQYTNVAQRVAQTLHDLLQRQDR</sequence>
<evidence type="ECO:0000256" key="2">
    <source>
        <dbReference type="ARBA" id="ARBA00022741"/>
    </source>
</evidence>
<dbReference type="PROSITE" id="PS00107">
    <property type="entry name" value="PROTEIN_KINASE_ATP"/>
    <property type="match status" value="1"/>
</dbReference>
<dbReference type="EMBL" id="AP006496">
    <property type="protein sequence ID" value="BAM81235.1"/>
    <property type="molecule type" value="Genomic_DNA"/>
</dbReference>
<reference evidence="11 12" key="1">
    <citation type="journal article" date="2004" name="Nature">
        <title>Genome sequence of the ultrasmall unicellular red alga Cyanidioschyzon merolae 10D.</title>
        <authorList>
            <person name="Matsuzaki M."/>
            <person name="Misumi O."/>
            <person name="Shin-i T."/>
            <person name="Maruyama S."/>
            <person name="Takahara M."/>
            <person name="Miyagishima S."/>
            <person name="Mori T."/>
            <person name="Nishida K."/>
            <person name="Yagisawa F."/>
            <person name="Nishida K."/>
            <person name="Yoshida Y."/>
            <person name="Nishimura Y."/>
            <person name="Nakao S."/>
            <person name="Kobayashi T."/>
            <person name="Momoyama Y."/>
            <person name="Higashiyama T."/>
            <person name="Minoda A."/>
            <person name="Sano M."/>
            <person name="Nomoto H."/>
            <person name="Oishi K."/>
            <person name="Hayashi H."/>
            <person name="Ohta F."/>
            <person name="Nishizaka S."/>
            <person name="Haga S."/>
            <person name="Miura S."/>
            <person name="Morishita T."/>
            <person name="Kabeya Y."/>
            <person name="Terasawa K."/>
            <person name="Suzuki Y."/>
            <person name="Ishii Y."/>
            <person name="Asakawa S."/>
            <person name="Takano H."/>
            <person name="Ohta N."/>
            <person name="Kuroiwa H."/>
            <person name="Tanaka K."/>
            <person name="Shimizu N."/>
            <person name="Sugano S."/>
            <person name="Sato N."/>
            <person name="Nozaki H."/>
            <person name="Ogasawara N."/>
            <person name="Kohara Y."/>
            <person name="Kuroiwa T."/>
        </authorList>
    </citation>
    <scope>NUCLEOTIDE SEQUENCE [LARGE SCALE GENOMIC DNA]</scope>
    <source>
        <strain evidence="11 12">10D</strain>
    </source>
</reference>
<feature type="region of interest" description="Disordered" evidence="8">
    <location>
        <begin position="331"/>
        <end position="382"/>
    </location>
</feature>
<feature type="region of interest" description="Disordered" evidence="8">
    <location>
        <begin position="1910"/>
        <end position="1950"/>
    </location>
</feature>
<feature type="domain" description="Protein kinase" evidence="9">
    <location>
        <begin position="663"/>
        <end position="1092"/>
    </location>
</feature>
<feature type="compositionally biased region" description="Low complexity" evidence="8">
    <location>
        <begin position="1494"/>
        <end position="1504"/>
    </location>
</feature>
<dbReference type="GeneID" id="16995358"/>
<feature type="region of interest" description="Disordered" evidence="8">
    <location>
        <begin position="212"/>
        <end position="237"/>
    </location>
</feature>
<feature type="compositionally biased region" description="Low complexity" evidence="8">
    <location>
        <begin position="369"/>
        <end position="381"/>
    </location>
</feature>
<keyword evidence="12" id="KW-1185">Reference proteome</keyword>
<dbReference type="SUPFAM" id="SSF56112">
    <property type="entry name" value="Protein kinase-like (PK-like)"/>
    <property type="match status" value="1"/>
</dbReference>
<dbReference type="RefSeq" id="XP_005537271.1">
    <property type="nucleotide sequence ID" value="XM_005537214.1"/>
</dbReference>
<dbReference type="InterPro" id="IPR017441">
    <property type="entry name" value="Protein_kinase_ATP_BS"/>
</dbReference>
<dbReference type="InterPro" id="IPR000719">
    <property type="entry name" value="Prot_kinase_dom"/>
</dbReference>
<dbReference type="SMART" id="SM00220">
    <property type="entry name" value="S_TKc"/>
    <property type="match status" value="1"/>
</dbReference>
<feature type="region of interest" description="Disordered" evidence="8">
    <location>
        <begin position="1489"/>
        <end position="1536"/>
    </location>
</feature>
<dbReference type="Gene3D" id="3.30.200.20">
    <property type="entry name" value="Phosphorylase Kinase, domain 1"/>
    <property type="match status" value="1"/>
</dbReference>
<dbReference type="GO" id="GO:0005737">
    <property type="term" value="C:cytoplasm"/>
    <property type="evidence" value="ECO:0007669"/>
    <property type="project" value="TreeGrafter"/>
</dbReference>
<evidence type="ECO:0000256" key="3">
    <source>
        <dbReference type="ARBA" id="ARBA00022777"/>
    </source>
</evidence>
<feature type="compositionally biased region" description="Polar residues" evidence="8">
    <location>
        <begin position="970"/>
        <end position="984"/>
    </location>
</feature>
<dbReference type="InterPro" id="IPR011009">
    <property type="entry name" value="Kinase-like_dom_sf"/>
</dbReference>
<dbReference type="KEGG" id="cme:CYME_CMN123C"/>
<dbReference type="GO" id="GO:0005634">
    <property type="term" value="C:nucleus"/>
    <property type="evidence" value="ECO:0007669"/>
    <property type="project" value="TreeGrafter"/>
</dbReference>
<feature type="compositionally biased region" description="Basic residues" evidence="8">
    <location>
        <begin position="1505"/>
        <end position="1518"/>
    </location>
</feature>
<keyword evidence="4 6" id="KW-0067">ATP-binding</keyword>
<dbReference type="Gene3D" id="3.10.110.10">
    <property type="entry name" value="Ubiquitin Conjugating Enzyme"/>
    <property type="match status" value="1"/>
</dbReference>
<dbReference type="HOGENOM" id="CLU_233311_0_0_1"/>
<evidence type="ECO:0000256" key="6">
    <source>
        <dbReference type="PROSITE-ProRule" id="PRU10141"/>
    </source>
</evidence>
<feature type="region of interest" description="Disordered" evidence="8">
    <location>
        <begin position="965"/>
        <end position="984"/>
    </location>
</feature>
<dbReference type="PROSITE" id="PS50011">
    <property type="entry name" value="PROTEIN_KINASE_DOM"/>
    <property type="match status" value="1"/>
</dbReference>
<dbReference type="Proteomes" id="UP000007014">
    <property type="component" value="Chromosome 14"/>
</dbReference>
<dbReference type="InterPro" id="IPR006575">
    <property type="entry name" value="RWD_dom"/>
</dbReference>
<evidence type="ECO:0000313" key="11">
    <source>
        <dbReference type="EMBL" id="BAM81235.1"/>
    </source>
</evidence>
<dbReference type="PROSITE" id="PS00108">
    <property type="entry name" value="PROTEIN_KINASE_ST"/>
    <property type="match status" value="1"/>
</dbReference>
<feature type="domain" description="RWD" evidence="10">
    <location>
        <begin position="9"/>
        <end position="128"/>
    </location>
</feature>
<dbReference type="InterPro" id="IPR050339">
    <property type="entry name" value="CC_SR_Kinase"/>
</dbReference>
<dbReference type="STRING" id="280699.M1V5T6"/>
<evidence type="ECO:0000256" key="8">
    <source>
        <dbReference type="SAM" id="MobiDB-lite"/>
    </source>
</evidence>
<dbReference type="Gene3D" id="1.10.510.10">
    <property type="entry name" value="Transferase(Phosphotransferase) domain 1"/>
    <property type="match status" value="1"/>
</dbReference>
<proteinExistence type="inferred from homology"/>